<dbReference type="EMBL" id="JMIY01000007">
    <property type="protein sequence ID" value="KCZ70948.1"/>
    <property type="molecule type" value="Genomic_DNA"/>
</dbReference>
<dbReference type="CDD" id="cd00291">
    <property type="entry name" value="SirA_YedF_YeeD"/>
    <property type="match status" value="1"/>
</dbReference>
<protein>
    <submittedName>
        <fullName evidence="3">Putative redox protein, regulator of disulfide bond formation</fullName>
        <ecNumber evidence="3">2.8.1.-</ecNumber>
    </submittedName>
</protein>
<dbReference type="SUPFAM" id="SSF64307">
    <property type="entry name" value="SirA-like"/>
    <property type="match status" value="1"/>
</dbReference>
<proteinExistence type="inferred from homology"/>
<dbReference type="AlphaFoldDB" id="A0A062V2Y9"/>
<organism evidence="3 4">
    <name type="scientific">Candidatus Methanoperedens nitratireducens</name>
    <dbReference type="NCBI Taxonomy" id="1392998"/>
    <lineage>
        <taxon>Archaea</taxon>
        <taxon>Methanobacteriati</taxon>
        <taxon>Methanobacteriota</taxon>
        <taxon>Stenosarchaea group</taxon>
        <taxon>Methanomicrobia</taxon>
        <taxon>Methanosarcinales</taxon>
        <taxon>ANME-2 cluster</taxon>
        <taxon>Candidatus Methanoperedentaceae</taxon>
        <taxon>Candidatus Methanoperedens</taxon>
    </lineage>
</organism>
<dbReference type="RefSeq" id="WP_048092994.1">
    <property type="nucleotide sequence ID" value="NZ_JMIY01000007.1"/>
</dbReference>
<dbReference type="PROSITE" id="PS01148">
    <property type="entry name" value="UPF0033"/>
    <property type="match status" value="1"/>
</dbReference>
<comment type="similarity">
    <text evidence="1">Belongs to the sulfur carrier protein TusA family.</text>
</comment>
<name>A0A062V2Y9_9EURY</name>
<dbReference type="InterPro" id="IPR036868">
    <property type="entry name" value="TusA-like_sf"/>
</dbReference>
<dbReference type="PANTHER" id="PTHR33279">
    <property type="entry name" value="SULFUR CARRIER PROTEIN YEDF-RELATED"/>
    <property type="match status" value="1"/>
</dbReference>
<dbReference type="InterPro" id="IPR001455">
    <property type="entry name" value="TusA-like"/>
</dbReference>
<keyword evidence="4" id="KW-1185">Reference proteome</keyword>
<gene>
    <name evidence="3" type="ORF">ANME2D_02977</name>
</gene>
<dbReference type="GO" id="GO:0016740">
    <property type="term" value="F:transferase activity"/>
    <property type="evidence" value="ECO:0007669"/>
    <property type="project" value="UniProtKB-KW"/>
</dbReference>
<dbReference type="Proteomes" id="UP000027153">
    <property type="component" value="Unassembled WGS sequence"/>
</dbReference>
<dbReference type="EC" id="2.8.1.-" evidence="3"/>
<evidence type="ECO:0000259" key="2">
    <source>
        <dbReference type="PROSITE" id="PS01148"/>
    </source>
</evidence>
<keyword evidence="3" id="KW-0808">Transferase</keyword>
<evidence type="ECO:0000313" key="3">
    <source>
        <dbReference type="EMBL" id="KCZ70948.1"/>
    </source>
</evidence>
<feature type="domain" description="UPF0033" evidence="2">
    <location>
        <begin position="9"/>
        <end position="33"/>
    </location>
</feature>
<dbReference type="OrthoDB" id="45650at2157"/>
<comment type="caution">
    <text evidence="3">The sequence shown here is derived from an EMBL/GenBank/DDBJ whole genome shotgun (WGS) entry which is preliminary data.</text>
</comment>
<reference evidence="3 4" key="1">
    <citation type="journal article" date="2013" name="Nature">
        <title>Anaerobic oxidation of methane coupled to nitrate reduction in a novel archaeal lineage.</title>
        <authorList>
            <person name="Haroon M.F."/>
            <person name="Hu S."/>
            <person name="Shi Y."/>
            <person name="Imelfort M."/>
            <person name="Keller J."/>
            <person name="Hugenholtz P."/>
            <person name="Yuan Z."/>
            <person name="Tyson G.W."/>
        </authorList>
    </citation>
    <scope>NUCLEOTIDE SEQUENCE [LARGE SCALE GENOMIC DNA]</scope>
    <source>
        <strain evidence="3 4">ANME-2d</strain>
    </source>
</reference>
<evidence type="ECO:0000256" key="1">
    <source>
        <dbReference type="ARBA" id="ARBA00008984"/>
    </source>
</evidence>
<accession>A0A062V2Y9</accession>
<dbReference type="Gene3D" id="3.30.110.40">
    <property type="entry name" value="TusA-like domain"/>
    <property type="match status" value="1"/>
</dbReference>
<sequence length="77" mass="8619">MVIVYDFELDVRGEACPYPLIRTKQQVDRLQKGEVLKVLASDPVAPQNIDGWAKKSGNELLGVEINNGTYNIFVRKG</sequence>
<evidence type="ECO:0000313" key="4">
    <source>
        <dbReference type="Proteomes" id="UP000027153"/>
    </source>
</evidence>
<dbReference type="Pfam" id="PF01206">
    <property type="entry name" value="TusA"/>
    <property type="match status" value="1"/>
</dbReference>
<dbReference type="PANTHER" id="PTHR33279:SF6">
    <property type="entry name" value="SULFUR CARRIER PROTEIN YEDF-RELATED"/>
    <property type="match status" value="1"/>
</dbReference>